<proteinExistence type="predicted"/>
<evidence type="ECO:0000313" key="1">
    <source>
        <dbReference type="EMBL" id="JAH31764.1"/>
    </source>
</evidence>
<reference evidence="1" key="1">
    <citation type="submission" date="2014-11" db="EMBL/GenBank/DDBJ databases">
        <authorList>
            <person name="Amaro Gonzalez C."/>
        </authorList>
    </citation>
    <scope>NUCLEOTIDE SEQUENCE</scope>
</reference>
<dbReference type="AlphaFoldDB" id="A0A0E9RRL0"/>
<name>A0A0E9RRL0_ANGAN</name>
<accession>A0A0E9RRL0</accession>
<organism evidence="1">
    <name type="scientific">Anguilla anguilla</name>
    <name type="common">European freshwater eel</name>
    <name type="synonym">Muraena anguilla</name>
    <dbReference type="NCBI Taxonomy" id="7936"/>
    <lineage>
        <taxon>Eukaryota</taxon>
        <taxon>Metazoa</taxon>
        <taxon>Chordata</taxon>
        <taxon>Craniata</taxon>
        <taxon>Vertebrata</taxon>
        <taxon>Euteleostomi</taxon>
        <taxon>Actinopterygii</taxon>
        <taxon>Neopterygii</taxon>
        <taxon>Teleostei</taxon>
        <taxon>Anguilliformes</taxon>
        <taxon>Anguillidae</taxon>
        <taxon>Anguilla</taxon>
    </lineage>
</organism>
<reference evidence="1" key="2">
    <citation type="journal article" date="2015" name="Fish Shellfish Immunol.">
        <title>Early steps in the European eel (Anguilla anguilla)-Vibrio vulnificus interaction in the gills: Role of the RtxA13 toxin.</title>
        <authorList>
            <person name="Callol A."/>
            <person name="Pajuelo D."/>
            <person name="Ebbesson L."/>
            <person name="Teles M."/>
            <person name="MacKenzie S."/>
            <person name="Amaro C."/>
        </authorList>
    </citation>
    <scope>NUCLEOTIDE SEQUENCE</scope>
</reference>
<sequence length="20" mass="2123">MPCLCSGAWPFDRNGVVSSP</sequence>
<protein>
    <submittedName>
        <fullName evidence="1">Uncharacterized protein</fullName>
    </submittedName>
</protein>
<dbReference type="EMBL" id="GBXM01076813">
    <property type="protein sequence ID" value="JAH31764.1"/>
    <property type="molecule type" value="Transcribed_RNA"/>
</dbReference>